<dbReference type="PANTHER" id="PTHR40447">
    <property type="entry name" value="ANAEROBIC SULFITE REDUCTASE SUBUNIT A"/>
    <property type="match status" value="1"/>
</dbReference>
<dbReference type="PANTHER" id="PTHR40447:SF1">
    <property type="entry name" value="ANAEROBIC SULFITE REDUCTASE SUBUNIT A"/>
    <property type="match status" value="1"/>
</dbReference>
<comment type="caution">
    <text evidence="1">The sequence shown here is derived from an EMBL/GenBank/DDBJ whole genome shotgun (WGS) entry which is preliminary data.</text>
</comment>
<accession>A0A176S0P0</accession>
<gene>
    <name evidence="1" type="ORF">THIOM_002731</name>
</gene>
<name>A0A176S0P0_9GAMM</name>
<dbReference type="EMBL" id="LUTY01001590">
    <property type="protein sequence ID" value="OAD21497.1"/>
    <property type="molecule type" value="Genomic_DNA"/>
</dbReference>
<dbReference type="Proteomes" id="UP000076962">
    <property type="component" value="Unassembled WGS sequence"/>
</dbReference>
<reference evidence="1 2" key="1">
    <citation type="submission" date="2016-05" db="EMBL/GenBank/DDBJ databases">
        <title>Single-cell genome of chain-forming Candidatus Thiomargarita nelsonii and comparison to other large sulfur-oxidizing bacteria.</title>
        <authorList>
            <person name="Winkel M."/>
            <person name="Salman V."/>
            <person name="Woyke T."/>
            <person name="Schulz-Vogt H."/>
            <person name="Richter M."/>
            <person name="Flood B."/>
            <person name="Bailey J."/>
            <person name="Amann R."/>
            <person name="Mussmann M."/>
        </authorList>
    </citation>
    <scope>NUCLEOTIDE SEQUENCE [LARGE SCALE GENOMIC DNA]</scope>
    <source>
        <strain evidence="1 2">THI036</strain>
    </source>
</reference>
<evidence type="ECO:0000313" key="2">
    <source>
        <dbReference type="Proteomes" id="UP000076962"/>
    </source>
</evidence>
<keyword evidence="2" id="KW-1185">Reference proteome</keyword>
<sequence>MSIWIIDKQEMVNFVANMIPDYRVVGPLAKGSQFVFGQIDDPTNLRLDYTTSILPPKKYLQPPKECMMTFNRADNASVKMVVEAEPTVVLGIHTCDIHAMRVLDKSFTQGYPDAHYLKRRDQTLLVGIECLQPCDTKAFCKSMGAHTASEGYDLHFTDLGDAYMVAVGSPEGAALLENYAGNARPANETDRQKLDQILSAKEPRFPDQLDFDVEKLHALMGQS</sequence>
<evidence type="ECO:0000313" key="1">
    <source>
        <dbReference type="EMBL" id="OAD21497.1"/>
    </source>
</evidence>
<feature type="non-terminal residue" evidence="1">
    <location>
        <position position="223"/>
    </location>
</feature>
<protein>
    <submittedName>
        <fullName evidence="1">Hydrogenase beta subunit</fullName>
    </submittedName>
</protein>
<proteinExistence type="predicted"/>
<dbReference type="AlphaFoldDB" id="A0A176S0P0"/>
<organism evidence="1 2">
    <name type="scientific">Candidatus Thiomargarita nelsonii</name>
    <dbReference type="NCBI Taxonomy" id="1003181"/>
    <lineage>
        <taxon>Bacteria</taxon>
        <taxon>Pseudomonadati</taxon>
        <taxon>Pseudomonadota</taxon>
        <taxon>Gammaproteobacteria</taxon>
        <taxon>Thiotrichales</taxon>
        <taxon>Thiotrichaceae</taxon>
        <taxon>Thiomargarita</taxon>
    </lineage>
</organism>